<protein>
    <submittedName>
        <fullName evidence="2">Uncharacterized protein</fullName>
    </submittedName>
</protein>
<keyword evidence="3" id="KW-1185">Reference proteome</keyword>
<gene>
    <name evidence="2" type="ORF">CSOJ01_10239</name>
</gene>
<keyword evidence="1" id="KW-0732">Signal</keyword>
<feature type="signal peptide" evidence="1">
    <location>
        <begin position="1"/>
        <end position="18"/>
    </location>
</feature>
<dbReference type="AlphaFoldDB" id="A0A8H6J0R1"/>
<accession>A0A8H6J0R1</accession>
<dbReference type="EMBL" id="WIGN01000210">
    <property type="protein sequence ID" value="KAF6804387.1"/>
    <property type="molecule type" value="Genomic_DNA"/>
</dbReference>
<feature type="chain" id="PRO_5034873237" evidence="1">
    <location>
        <begin position="19"/>
        <end position="101"/>
    </location>
</feature>
<sequence length="101" mass="10653">MQLTLAALVAVLPTMGWACASYAFCLCQQADGSFNDAATKQACRSKNGNYLQFDDGRHYCGAGVASAGIAGAQPLLLSNCNFRKTCNNFGSTGDSNCWAKQ</sequence>
<dbReference type="Proteomes" id="UP000652219">
    <property type="component" value="Unassembled WGS sequence"/>
</dbReference>
<evidence type="ECO:0000313" key="3">
    <source>
        <dbReference type="Proteomes" id="UP000652219"/>
    </source>
</evidence>
<reference evidence="2 3" key="1">
    <citation type="journal article" date="2020" name="Phytopathology">
        <title>Genome Sequence Resources of Colletotrichum truncatum, C. plurivorum, C. musicola, and C. sojae: Four Species Pathogenic to Soybean (Glycine max).</title>
        <authorList>
            <person name="Rogerio F."/>
            <person name="Boufleur T.R."/>
            <person name="Ciampi-Guillardi M."/>
            <person name="Sukno S.A."/>
            <person name="Thon M.R."/>
            <person name="Massola Junior N.S."/>
            <person name="Baroncelli R."/>
        </authorList>
    </citation>
    <scope>NUCLEOTIDE SEQUENCE [LARGE SCALE GENOMIC DNA]</scope>
    <source>
        <strain evidence="2 3">LFN0009</strain>
    </source>
</reference>
<evidence type="ECO:0000313" key="2">
    <source>
        <dbReference type="EMBL" id="KAF6804387.1"/>
    </source>
</evidence>
<organism evidence="2 3">
    <name type="scientific">Colletotrichum sojae</name>
    <dbReference type="NCBI Taxonomy" id="2175907"/>
    <lineage>
        <taxon>Eukaryota</taxon>
        <taxon>Fungi</taxon>
        <taxon>Dikarya</taxon>
        <taxon>Ascomycota</taxon>
        <taxon>Pezizomycotina</taxon>
        <taxon>Sordariomycetes</taxon>
        <taxon>Hypocreomycetidae</taxon>
        <taxon>Glomerellales</taxon>
        <taxon>Glomerellaceae</taxon>
        <taxon>Colletotrichum</taxon>
        <taxon>Colletotrichum orchidearum species complex</taxon>
    </lineage>
</organism>
<name>A0A8H6J0R1_9PEZI</name>
<evidence type="ECO:0000256" key="1">
    <source>
        <dbReference type="SAM" id="SignalP"/>
    </source>
</evidence>
<comment type="caution">
    <text evidence="2">The sequence shown here is derived from an EMBL/GenBank/DDBJ whole genome shotgun (WGS) entry which is preliminary data.</text>
</comment>
<proteinExistence type="predicted"/>